<gene>
    <name evidence="5" type="primary">NMRAL1-2</name>
    <name evidence="5" type="ORF">C8035_v012352</name>
</gene>
<dbReference type="GO" id="GO:0005634">
    <property type="term" value="C:nucleus"/>
    <property type="evidence" value="ECO:0007669"/>
    <property type="project" value="TreeGrafter"/>
</dbReference>
<evidence type="ECO:0000313" key="5">
    <source>
        <dbReference type="EMBL" id="TDZ32292.1"/>
    </source>
</evidence>
<protein>
    <submittedName>
        <fullName evidence="5">NmrA-like family domain-containing protein 1</fullName>
    </submittedName>
</protein>
<dbReference type="AlphaFoldDB" id="A0A4R8Q229"/>
<dbReference type="Gene3D" id="3.40.50.720">
    <property type="entry name" value="NAD(P)-binding Rossmann-like Domain"/>
    <property type="match status" value="1"/>
</dbReference>
<feature type="domain" description="NmrA-like" evidence="4">
    <location>
        <begin position="3"/>
        <end position="275"/>
    </location>
</feature>
<evidence type="ECO:0000256" key="2">
    <source>
        <dbReference type="ARBA" id="ARBA00022857"/>
    </source>
</evidence>
<dbReference type="Proteomes" id="UP000295083">
    <property type="component" value="Unassembled WGS sequence"/>
</dbReference>
<keyword evidence="6" id="KW-1185">Reference proteome</keyword>
<dbReference type="InterPro" id="IPR036291">
    <property type="entry name" value="NAD(P)-bd_dom_sf"/>
</dbReference>
<dbReference type="InterPro" id="IPR008030">
    <property type="entry name" value="NmrA-like"/>
</dbReference>
<dbReference type="GO" id="GO:0016491">
    <property type="term" value="F:oxidoreductase activity"/>
    <property type="evidence" value="ECO:0007669"/>
    <property type="project" value="UniProtKB-KW"/>
</dbReference>
<reference evidence="5 6" key="1">
    <citation type="submission" date="2018-11" db="EMBL/GenBank/DDBJ databases">
        <title>Genome sequence and assembly of Colletotrichum spinosum.</title>
        <authorList>
            <person name="Gan P."/>
            <person name="Shirasu K."/>
        </authorList>
    </citation>
    <scope>NUCLEOTIDE SEQUENCE [LARGE SCALE GENOMIC DNA]</scope>
    <source>
        <strain evidence="5 6">CBS 515.97</strain>
    </source>
</reference>
<keyword evidence="3" id="KW-0560">Oxidoreductase</keyword>
<dbReference type="PANTHER" id="PTHR42748:SF30">
    <property type="entry name" value="NMRA-LIKE DOMAIN-CONTAINING PROTEIN"/>
    <property type="match status" value="1"/>
</dbReference>
<dbReference type="PANTHER" id="PTHR42748">
    <property type="entry name" value="NITROGEN METABOLITE REPRESSION PROTEIN NMRA FAMILY MEMBER"/>
    <property type="match status" value="1"/>
</dbReference>
<name>A0A4R8Q229_9PEZI</name>
<sequence>MTRQTIFVAGATGIVGGAVAKQLLQNSIAVRALVRNPDSPSAKNLALLGATLVPGDYDNNEALDEAVQGISGAFLNLMPDFVDHSWELKAAKRIMAAAKKAGAKHFIYSSGFAVQAPEKLKHWDPKSFTATVLLSKQSIERELRRAGFESWTILRPGNFMSNYLLPQVGMYPDLVQGGRFVNALRPNSMLPMVDTEDIGKFAVAAYRDAGRFNKQEIPISGELLTADDIMAKLEEVTGRKFEAVYLSDEEVEEKKGGDPFLAGQLAMRDMAQFADPENTRSWGIQLGSFEEYLDKEKLRVKETYGQLA</sequence>
<dbReference type="InterPro" id="IPR051164">
    <property type="entry name" value="NmrA-like_oxidored"/>
</dbReference>
<evidence type="ECO:0000256" key="3">
    <source>
        <dbReference type="ARBA" id="ARBA00023002"/>
    </source>
</evidence>
<comment type="caution">
    <text evidence="5">The sequence shown here is derived from an EMBL/GenBank/DDBJ whole genome shotgun (WGS) entry which is preliminary data.</text>
</comment>
<evidence type="ECO:0000313" key="6">
    <source>
        <dbReference type="Proteomes" id="UP000295083"/>
    </source>
</evidence>
<organism evidence="5 6">
    <name type="scientific">Colletotrichum spinosum</name>
    <dbReference type="NCBI Taxonomy" id="1347390"/>
    <lineage>
        <taxon>Eukaryota</taxon>
        <taxon>Fungi</taxon>
        <taxon>Dikarya</taxon>
        <taxon>Ascomycota</taxon>
        <taxon>Pezizomycotina</taxon>
        <taxon>Sordariomycetes</taxon>
        <taxon>Hypocreomycetidae</taxon>
        <taxon>Glomerellales</taxon>
        <taxon>Glomerellaceae</taxon>
        <taxon>Colletotrichum</taxon>
        <taxon>Colletotrichum orbiculare species complex</taxon>
    </lineage>
</organism>
<evidence type="ECO:0000259" key="4">
    <source>
        <dbReference type="Pfam" id="PF05368"/>
    </source>
</evidence>
<dbReference type="EMBL" id="QAPG01000082">
    <property type="protein sequence ID" value="TDZ32292.1"/>
    <property type="molecule type" value="Genomic_DNA"/>
</dbReference>
<evidence type="ECO:0000256" key="1">
    <source>
        <dbReference type="ARBA" id="ARBA00006328"/>
    </source>
</evidence>
<keyword evidence="2" id="KW-0521">NADP</keyword>
<accession>A0A4R8Q229</accession>
<comment type="similarity">
    <text evidence="1">Belongs to the NmrA-type oxidoreductase family.</text>
</comment>
<dbReference type="SUPFAM" id="SSF51735">
    <property type="entry name" value="NAD(P)-binding Rossmann-fold domains"/>
    <property type="match status" value="1"/>
</dbReference>
<dbReference type="Pfam" id="PF05368">
    <property type="entry name" value="NmrA"/>
    <property type="match status" value="1"/>
</dbReference>
<proteinExistence type="inferred from homology"/>